<name>A0AAV9ITV4_CYACA</name>
<sequence length="144" mass="16186">MNRLEGVWNGHGERGMGVENVVDENAVKRAALNEQRSRAPLADVSNRLWREEALAPTMKRRDAGDEEPGTVGDAALTEEGTWAEEALTYLRALKQARSAPQQPATTHPYRWPYCHLAVDDDDIAELQELLQAAARLDEPVLWIW</sequence>
<organism evidence="2 3">
    <name type="scientific">Cyanidium caldarium</name>
    <name type="common">Red alga</name>
    <dbReference type="NCBI Taxonomy" id="2771"/>
    <lineage>
        <taxon>Eukaryota</taxon>
        <taxon>Rhodophyta</taxon>
        <taxon>Bangiophyceae</taxon>
        <taxon>Cyanidiales</taxon>
        <taxon>Cyanidiaceae</taxon>
        <taxon>Cyanidium</taxon>
    </lineage>
</organism>
<proteinExistence type="predicted"/>
<comment type="caution">
    <text evidence="2">The sequence shown here is derived from an EMBL/GenBank/DDBJ whole genome shotgun (WGS) entry which is preliminary data.</text>
</comment>
<dbReference type="Proteomes" id="UP001301350">
    <property type="component" value="Unassembled WGS sequence"/>
</dbReference>
<evidence type="ECO:0000313" key="2">
    <source>
        <dbReference type="EMBL" id="KAK4535496.1"/>
    </source>
</evidence>
<keyword evidence="3" id="KW-1185">Reference proteome</keyword>
<dbReference type="AlphaFoldDB" id="A0AAV9ITV4"/>
<feature type="region of interest" description="Disordered" evidence="1">
    <location>
        <begin position="55"/>
        <end position="74"/>
    </location>
</feature>
<reference evidence="2 3" key="1">
    <citation type="submission" date="2022-07" db="EMBL/GenBank/DDBJ databases">
        <title>Genome-wide signatures of adaptation to extreme environments.</title>
        <authorList>
            <person name="Cho C.H."/>
            <person name="Yoon H.S."/>
        </authorList>
    </citation>
    <scope>NUCLEOTIDE SEQUENCE [LARGE SCALE GENOMIC DNA]</scope>
    <source>
        <strain evidence="2 3">DBV 063 E5</strain>
    </source>
</reference>
<evidence type="ECO:0000256" key="1">
    <source>
        <dbReference type="SAM" id="MobiDB-lite"/>
    </source>
</evidence>
<evidence type="ECO:0000313" key="3">
    <source>
        <dbReference type="Proteomes" id="UP001301350"/>
    </source>
</evidence>
<gene>
    <name evidence="2" type="ORF">CDCA_CDCA05G1521</name>
</gene>
<accession>A0AAV9ITV4</accession>
<dbReference type="EMBL" id="JANCYW010000005">
    <property type="protein sequence ID" value="KAK4535496.1"/>
    <property type="molecule type" value="Genomic_DNA"/>
</dbReference>
<protein>
    <submittedName>
        <fullName evidence="2">Uncharacterized protein</fullName>
    </submittedName>
</protein>